<accession>A0A8X6TW33</accession>
<proteinExistence type="predicted"/>
<dbReference type="GO" id="GO:0046982">
    <property type="term" value="F:protein heterodimerization activity"/>
    <property type="evidence" value="ECO:0007669"/>
    <property type="project" value="InterPro"/>
</dbReference>
<evidence type="ECO:0000313" key="1">
    <source>
        <dbReference type="EMBL" id="GFT62929.1"/>
    </source>
</evidence>
<reference evidence="1" key="1">
    <citation type="submission" date="2020-08" db="EMBL/GenBank/DDBJ databases">
        <title>Multicomponent nature underlies the extraordinary mechanical properties of spider dragline silk.</title>
        <authorList>
            <person name="Kono N."/>
            <person name="Nakamura H."/>
            <person name="Mori M."/>
            <person name="Yoshida Y."/>
            <person name="Ohtoshi R."/>
            <person name="Malay A.D."/>
            <person name="Moran D.A.P."/>
            <person name="Tomita M."/>
            <person name="Numata K."/>
            <person name="Arakawa K."/>
        </authorList>
    </citation>
    <scope>NUCLEOTIDE SEQUENCE</scope>
</reference>
<name>A0A8X6TW33_NEPPI</name>
<dbReference type="EMBL" id="BMAW01068131">
    <property type="protein sequence ID" value="GFT62929.1"/>
    <property type="molecule type" value="Genomic_DNA"/>
</dbReference>
<dbReference type="Gene3D" id="1.10.20.10">
    <property type="entry name" value="Histone, subunit A"/>
    <property type="match status" value="1"/>
</dbReference>
<evidence type="ECO:0000313" key="2">
    <source>
        <dbReference type="Proteomes" id="UP000887013"/>
    </source>
</evidence>
<comment type="caution">
    <text evidence="1">The sequence shown here is derived from an EMBL/GenBank/DDBJ whole genome shotgun (WGS) entry which is preliminary data.</text>
</comment>
<dbReference type="InterPro" id="IPR009072">
    <property type="entry name" value="Histone-fold"/>
</dbReference>
<sequence>MDKFQYGVRKASKKLVQIVHPGIHVSNGALKALQMLLSHVNEEVIEAVMKNGKSAKKNKSQCTLREDAAQKAVENFLPGTLKKCALAEAHKCLAKFAAGLVLISFLLNIRKL</sequence>
<dbReference type="AlphaFoldDB" id="A0A8X6TW33"/>
<gene>
    <name evidence="1" type="ORF">NPIL_557151</name>
</gene>
<protein>
    <submittedName>
        <fullName evidence="1">Uncharacterized protein</fullName>
    </submittedName>
</protein>
<keyword evidence="2" id="KW-1185">Reference proteome</keyword>
<dbReference type="OrthoDB" id="10366762at2759"/>
<dbReference type="SUPFAM" id="SSF47113">
    <property type="entry name" value="Histone-fold"/>
    <property type="match status" value="1"/>
</dbReference>
<organism evidence="1 2">
    <name type="scientific">Nephila pilipes</name>
    <name type="common">Giant wood spider</name>
    <name type="synonym">Nephila maculata</name>
    <dbReference type="NCBI Taxonomy" id="299642"/>
    <lineage>
        <taxon>Eukaryota</taxon>
        <taxon>Metazoa</taxon>
        <taxon>Ecdysozoa</taxon>
        <taxon>Arthropoda</taxon>
        <taxon>Chelicerata</taxon>
        <taxon>Arachnida</taxon>
        <taxon>Araneae</taxon>
        <taxon>Araneomorphae</taxon>
        <taxon>Entelegynae</taxon>
        <taxon>Araneoidea</taxon>
        <taxon>Nephilidae</taxon>
        <taxon>Nephila</taxon>
    </lineage>
</organism>
<dbReference type="Proteomes" id="UP000887013">
    <property type="component" value="Unassembled WGS sequence"/>
</dbReference>